<feature type="region of interest" description="Disordered" evidence="5">
    <location>
        <begin position="12"/>
        <end position="31"/>
    </location>
</feature>
<dbReference type="GO" id="GO:0006508">
    <property type="term" value="P:proteolysis"/>
    <property type="evidence" value="ECO:0007669"/>
    <property type="project" value="UniProtKB-KW"/>
</dbReference>
<feature type="domain" description="Peptidase S8/S53" evidence="6">
    <location>
        <begin position="190"/>
        <end position="457"/>
    </location>
</feature>
<comment type="caution">
    <text evidence="7">The sequence shown here is derived from an EMBL/GenBank/DDBJ whole genome shotgun (WGS) entry which is preliminary data.</text>
</comment>
<name>A0A917WBZ3_9ACTN</name>
<dbReference type="PANTHER" id="PTHR43806:SF11">
    <property type="entry name" value="CEREVISIN-RELATED"/>
    <property type="match status" value="1"/>
</dbReference>
<comment type="similarity">
    <text evidence="1">Belongs to the peptidase S8 family.</text>
</comment>
<dbReference type="EMBL" id="BMNA01000002">
    <property type="protein sequence ID" value="GGL91214.1"/>
    <property type="molecule type" value="Genomic_DNA"/>
</dbReference>
<dbReference type="Proteomes" id="UP000655208">
    <property type="component" value="Unassembled WGS sequence"/>
</dbReference>
<dbReference type="Pfam" id="PF00082">
    <property type="entry name" value="Peptidase_S8"/>
    <property type="match status" value="1"/>
</dbReference>
<protein>
    <submittedName>
        <fullName evidence="7">Peptidase S8</fullName>
    </submittedName>
</protein>
<dbReference type="SUPFAM" id="SSF52743">
    <property type="entry name" value="Subtilisin-like"/>
    <property type="match status" value="1"/>
</dbReference>
<dbReference type="PANTHER" id="PTHR43806">
    <property type="entry name" value="PEPTIDASE S8"/>
    <property type="match status" value="1"/>
</dbReference>
<dbReference type="AlphaFoldDB" id="A0A917WBZ3"/>
<evidence type="ECO:0000313" key="7">
    <source>
        <dbReference type="EMBL" id="GGL91214.1"/>
    </source>
</evidence>
<keyword evidence="2" id="KW-0645">Protease</keyword>
<keyword evidence="4" id="KW-0720">Serine protease</keyword>
<reference evidence="7" key="2">
    <citation type="submission" date="2020-09" db="EMBL/GenBank/DDBJ databases">
        <authorList>
            <person name="Sun Q."/>
            <person name="Zhou Y."/>
        </authorList>
    </citation>
    <scope>NUCLEOTIDE SEQUENCE</scope>
    <source>
        <strain evidence="7">CGMCC 4.7308</strain>
    </source>
</reference>
<feature type="region of interest" description="Disordered" evidence="5">
    <location>
        <begin position="482"/>
        <end position="509"/>
    </location>
</feature>
<evidence type="ECO:0000256" key="2">
    <source>
        <dbReference type="ARBA" id="ARBA00022670"/>
    </source>
</evidence>
<evidence type="ECO:0000256" key="1">
    <source>
        <dbReference type="ARBA" id="ARBA00011073"/>
    </source>
</evidence>
<proteinExistence type="inferred from homology"/>
<keyword evidence="3" id="KW-0378">Hydrolase</keyword>
<evidence type="ECO:0000256" key="4">
    <source>
        <dbReference type="ARBA" id="ARBA00022825"/>
    </source>
</evidence>
<evidence type="ECO:0000256" key="3">
    <source>
        <dbReference type="ARBA" id="ARBA00022801"/>
    </source>
</evidence>
<sequence>MTAAGIVGTVGTVGPAGTVGRGGPPGPPGTADRAALLRRHGACLLDPRHHHSSGDGGVRLATAYRPDTLLLGAGFTRLRARFDALVADLLPDVEPSISGARLELRPRRPGATGPDAWRLLRDVQARDAELAAALTLNHLLSVPEQPGGNPLAVDHGRPGLDRYAQSFPGRGPVTLPAPRPRRAGGRRPRVVVLDTGIGRHPWFLADPAVTEVELPGGRRIGPQLDPGPVRPADGAGDVPQPLLGTLGTHAGHGTFVAGLLRQVCPDAEIVALALMGADGLVAEDVLTGAVADLADLQEAVPGWADALVLSLGYYSESRHDRAYTSALKGHLLRLARAGVAVFCAAGNDATRAESFPAALADDPEFAEPDVVPLAAVAALTAGGRVAAFSNDGPWVNAEERGVGLVSTAPVGMAGAARPAVRARGVRGRPRSSGDADDFGSGWASWSGTSFAAPVLAARYLNRLLDAGSPGSAPARRALVPLGRTVRRTSGPAGARISAADDASDRVPDH</sequence>
<accession>A0A917WBZ3</accession>
<dbReference type="InterPro" id="IPR000209">
    <property type="entry name" value="Peptidase_S8/S53_dom"/>
</dbReference>
<organism evidence="7 8">
    <name type="scientific">Nakamurella endophytica</name>
    <dbReference type="NCBI Taxonomy" id="1748367"/>
    <lineage>
        <taxon>Bacteria</taxon>
        <taxon>Bacillati</taxon>
        <taxon>Actinomycetota</taxon>
        <taxon>Actinomycetes</taxon>
        <taxon>Nakamurellales</taxon>
        <taxon>Nakamurellaceae</taxon>
        <taxon>Nakamurella</taxon>
    </lineage>
</organism>
<dbReference type="GO" id="GO:0004252">
    <property type="term" value="F:serine-type endopeptidase activity"/>
    <property type="evidence" value="ECO:0007669"/>
    <property type="project" value="InterPro"/>
</dbReference>
<feature type="region of interest" description="Disordered" evidence="5">
    <location>
        <begin position="165"/>
        <end position="186"/>
    </location>
</feature>
<evidence type="ECO:0000313" key="8">
    <source>
        <dbReference type="Proteomes" id="UP000655208"/>
    </source>
</evidence>
<gene>
    <name evidence="7" type="ORF">GCM10011594_08630</name>
</gene>
<keyword evidence="8" id="KW-1185">Reference proteome</keyword>
<dbReference type="InterPro" id="IPR050131">
    <property type="entry name" value="Peptidase_S8_subtilisin-like"/>
</dbReference>
<dbReference type="Gene3D" id="3.40.50.200">
    <property type="entry name" value="Peptidase S8/S53 domain"/>
    <property type="match status" value="1"/>
</dbReference>
<dbReference type="InterPro" id="IPR036852">
    <property type="entry name" value="Peptidase_S8/S53_dom_sf"/>
</dbReference>
<reference evidence="7" key="1">
    <citation type="journal article" date="2014" name="Int. J. Syst. Evol. Microbiol.">
        <title>Complete genome sequence of Corynebacterium casei LMG S-19264T (=DSM 44701T), isolated from a smear-ripened cheese.</title>
        <authorList>
            <consortium name="US DOE Joint Genome Institute (JGI-PGF)"/>
            <person name="Walter F."/>
            <person name="Albersmeier A."/>
            <person name="Kalinowski J."/>
            <person name="Ruckert C."/>
        </authorList>
    </citation>
    <scope>NUCLEOTIDE SEQUENCE</scope>
    <source>
        <strain evidence="7">CGMCC 4.7308</strain>
    </source>
</reference>
<evidence type="ECO:0000259" key="6">
    <source>
        <dbReference type="Pfam" id="PF00082"/>
    </source>
</evidence>
<evidence type="ECO:0000256" key="5">
    <source>
        <dbReference type="SAM" id="MobiDB-lite"/>
    </source>
</evidence>